<evidence type="ECO:0000313" key="3">
    <source>
        <dbReference type="Proteomes" id="UP000320390"/>
    </source>
</evidence>
<dbReference type="RefSeq" id="WP_145196685.1">
    <property type="nucleotide sequence ID" value="NZ_CP036434.1"/>
</dbReference>
<accession>A0A518EQV7</accession>
<feature type="chain" id="PRO_5021863822" evidence="1">
    <location>
        <begin position="21"/>
        <end position="350"/>
    </location>
</feature>
<dbReference type="EMBL" id="CP036434">
    <property type="protein sequence ID" value="QDV06473.1"/>
    <property type="molecule type" value="Genomic_DNA"/>
</dbReference>
<gene>
    <name evidence="2" type="ORF">Poly30_19830</name>
</gene>
<keyword evidence="1" id="KW-0732">Signal</keyword>
<organism evidence="2 3">
    <name type="scientific">Saltatorellus ferox</name>
    <dbReference type="NCBI Taxonomy" id="2528018"/>
    <lineage>
        <taxon>Bacteria</taxon>
        <taxon>Pseudomonadati</taxon>
        <taxon>Planctomycetota</taxon>
        <taxon>Planctomycetia</taxon>
        <taxon>Planctomycetia incertae sedis</taxon>
        <taxon>Saltatorellus</taxon>
    </lineage>
</organism>
<dbReference type="InterPro" id="IPR013320">
    <property type="entry name" value="ConA-like_dom_sf"/>
</dbReference>
<name>A0A518EQV7_9BACT</name>
<evidence type="ECO:0000313" key="2">
    <source>
        <dbReference type="EMBL" id="QDV06473.1"/>
    </source>
</evidence>
<dbReference type="Gene3D" id="2.60.120.200">
    <property type="match status" value="1"/>
</dbReference>
<protein>
    <submittedName>
        <fullName evidence="2">Uncharacterized protein</fullName>
    </submittedName>
</protein>
<reference evidence="2 3" key="1">
    <citation type="submission" date="2019-02" db="EMBL/GenBank/DDBJ databases">
        <title>Deep-cultivation of Planctomycetes and their phenomic and genomic characterization uncovers novel biology.</title>
        <authorList>
            <person name="Wiegand S."/>
            <person name="Jogler M."/>
            <person name="Boedeker C."/>
            <person name="Pinto D."/>
            <person name="Vollmers J."/>
            <person name="Rivas-Marin E."/>
            <person name="Kohn T."/>
            <person name="Peeters S.H."/>
            <person name="Heuer A."/>
            <person name="Rast P."/>
            <person name="Oberbeckmann S."/>
            <person name="Bunk B."/>
            <person name="Jeske O."/>
            <person name="Meyerdierks A."/>
            <person name="Storesund J.E."/>
            <person name="Kallscheuer N."/>
            <person name="Luecker S."/>
            <person name="Lage O.M."/>
            <person name="Pohl T."/>
            <person name="Merkel B.J."/>
            <person name="Hornburger P."/>
            <person name="Mueller R.-W."/>
            <person name="Bruemmer F."/>
            <person name="Labrenz M."/>
            <person name="Spormann A.M."/>
            <person name="Op den Camp H."/>
            <person name="Overmann J."/>
            <person name="Amann R."/>
            <person name="Jetten M.S.M."/>
            <person name="Mascher T."/>
            <person name="Medema M.H."/>
            <person name="Devos D.P."/>
            <person name="Kaster A.-K."/>
            <person name="Ovreas L."/>
            <person name="Rohde M."/>
            <person name="Galperin M.Y."/>
            <person name="Jogler C."/>
        </authorList>
    </citation>
    <scope>NUCLEOTIDE SEQUENCE [LARGE SCALE GENOMIC DNA]</scope>
    <source>
        <strain evidence="2 3">Poly30</strain>
    </source>
</reference>
<dbReference type="AlphaFoldDB" id="A0A518EQV7"/>
<keyword evidence="3" id="KW-1185">Reference proteome</keyword>
<dbReference type="Proteomes" id="UP000320390">
    <property type="component" value="Chromosome"/>
</dbReference>
<dbReference type="SUPFAM" id="SSF49899">
    <property type="entry name" value="Concanavalin A-like lectins/glucanases"/>
    <property type="match status" value="1"/>
</dbReference>
<sequence length="350" mass="37523" precursor="true">MRSLLTVLVASVVLAVPAAAQCWTNSLWHGLSGLPSTANGGYGNVDLSGASMVSPGVMRLDNNANTGNGQAFPCPTQLDEPPFMVIEGETRWISGTNTVGLATTTQVSIHTTAFPVLQLSFEADRLALKRGNFIVGERLTDWSQFHSWRVEIEVATDTARFFVDGQMLGEMVGIQFGGASQLRITWGNVIKTFTTNAVSDWKRFSFNAAYTSEIGTYCEGKSGSNGCVPEIGWTGFPNLSSIGPFEITLAEVPATTYGILAYSIDQAAAAPFQGGYRCIGGTRIFRTPVQFAALSGGTCDDGLIRYDFRDAYASNMALAQGTSVYAQWFYRDPAGGGWGLSNGLQFTICP</sequence>
<proteinExistence type="predicted"/>
<evidence type="ECO:0000256" key="1">
    <source>
        <dbReference type="SAM" id="SignalP"/>
    </source>
</evidence>
<feature type="signal peptide" evidence="1">
    <location>
        <begin position="1"/>
        <end position="20"/>
    </location>
</feature>